<dbReference type="Gene3D" id="3.30.530.20">
    <property type="match status" value="1"/>
</dbReference>
<feature type="domain" description="Activator of Hsp90 ATPase homologue 1/2-like C-terminal" evidence="2">
    <location>
        <begin position="14"/>
        <end position="130"/>
    </location>
</feature>
<dbReference type="InterPro" id="IPR023393">
    <property type="entry name" value="START-like_dom_sf"/>
</dbReference>
<keyword evidence="4" id="KW-1185">Reference proteome</keyword>
<sequence length="146" mass="16828">MKLESNGTLQIQKPINEVFEGIVNPEKMTKYFISESSGKLETGKNVIWKFPEFPDKFPIKDIKIETNRSISFVWDPDTVVTITLEALPDNSTLVKVNENGKEFNEDNLKWVLENTAGWANFLACMKAFLEYGIQLRKGAFEFMRKK</sequence>
<gene>
    <name evidence="3" type="ORF">DKG77_06855</name>
</gene>
<name>A0A316KYU8_9FLAO</name>
<dbReference type="EMBL" id="QGEG01000002">
    <property type="protein sequence ID" value="PWL38005.1"/>
    <property type="molecule type" value="Genomic_DNA"/>
</dbReference>
<protein>
    <submittedName>
        <fullName evidence="3">ATPase</fullName>
    </submittedName>
</protein>
<accession>A0A316KYU8</accession>
<comment type="similarity">
    <text evidence="1">Belongs to the AHA1 family.</text>
</comment>
<dbReference type="Pfam" id="PF08327">
    <property type="entry name" value="AHSA1"/>
    <property type="match status" value="1"/>
</dbReference>
<dbReference type="OrthoDB" id="2364866at2"/>
<organism evidence="3 4">
    <name type="scientific">Flagellimonas aquimarina</name>
    <dbReference type="NCBI Taxonomy" id="2201895"/>
    <lineage>
        <taxon>Bacteria</taxon>
        <taxon>Pseudomonadati</taxon>
        <taxon>Bacteroidota</taxon>
        <taxon>Flavobacteriia</taxon>
        <taxon>Flavobacteriales</taxon>
        <taxon>Flavobacteriaceae</taxon>
        <taxon>Flagellimonas</taxon>
    </lineage>
</organism>
<evidence type="ECO:0000313" key="3">
    <source>
        <dbReference type="EMBL" id="PWL38005.1"/>
    </source>
</evidence>
<dbReference type="AlphaFoldDB" id="A0A316KYU8"/>
<dbReference type="RefSeq" id="WP_109661572.1">
    <property type="nucleotide sequence ID" value="NZ_QGEG01000002.1"/>
</dbReference>
<evidence type="ECO:0000259" key="2">
    <source>
        <dbReference type="Pfam" id="PF08327"/>
    </source>
</evidence>
<dbReference type="InterPro" id="IPR013538">
    <property type="entry name" value="ASHA1/2-like_C"/>
</dbReference>
<comment type="caution">
    <text evidence="3">The sequence shown here is derived from an EMBL/GenBank/DDBJ whole genome shotgun (WGS) entry which is preliminary data.</text>
</comment>
<dbReference type="Proteomes" id="UP000245762">
    <property type="component" value="Unassembled WGS sequence"/>
</dbReference>
<dbReference type="SUPFAM" id="SSF55961">
    <property type="entry name" value="Bet v1-like"/>
    <property type="match status" value="1"/>
</dbReference>
<evidence type="ECO:0000313" key="4">
    <source>
        <dbReference type="Proteomes" id="UP000245762"/>
    </source>
</evidence>
<reference evidence="3 4" key="1">
    <citation type="submission" date="2018-05" db="EMBL/GenBank/DDBJ databases">
        <title>Complete genome sequence of Flagellimonas aquimarina ECD12 isolated from seaweed Ecklonia cava.</title>
        <authorList>
            <person name="Choi S."/>
            <person name="Seong C."/>
        </authorList>
    </citation>
    <scope>NUCLEOTIDE SEQUENCE [LARGE SCALE GENOMIC DNA]</scope>
    <source>
        <strain evidence="3 4">ECD12</strain>
    </source>
</reference>
<proteinExistence type="inferred from homology"/>
<evidence type="ECO:0000256" key="1">
    <source>
        <dbReference type="ARBA" id="ARBA00006817"/>
    </source>
</evidence>